<keyword evidence="6 8" id="KW-1133">Transmembrane helix</keyword>
<proteinExistence type="inferred from homology"/>
<protein>
    <submittedName>
        <fullName evidence="10">Sugar ABC transporter permease</fullName>
    </submittedName>
</protein>
<dbReference type="PROSITE" id="PS50928">
    <property type="entry name" value="ABC_TM1"/>
    <property type="match status" value="1"/>
</dbReference>
<evidence type="ECO:0000256" key="7">
    <source>
        <dbReference type="ARBA" id="ARBA00023136"/>
    </source>
</evidence>
<dbReference type="EMBL" id="PKOZ01000004">
    <property type="protein sequence ID" value="PQD95466.1"/>
    <property type="molecule type" value="Genomic_DNA"/>
</dbReference>
<feature type="transmembrane region" description="Helical" evidence="8">
    <location>
        <begin position="248"/>
        <end position="266"/>
    </location>
</feature>
<comment type="subcellular location">
    <subcellularLocation>
        <location evidence="1 8">Cell membrane</location>
        <topology evidence="1 8">Multi-pass membrane protein</topology>
    </subcellularLocation>
</comment>
<feature type="transmembrane region" description="Helical" evidence="8">
    <location>
        <begin position="145"/>
        <end position="165"/>
    </location>
</feature>
<evidence type="ECO:0000256" key="6">
    <source>
        <dbReference type="ARBA" id="ARBA00022989"/>
    </source>
</evidence>
<dbReference type="InterPro" id="IPR000515">
    <property type="entry name" value="MetI-like"/>
</dbReference>
<dbReference type="Gene3D" id="1.10.3720.10">
    <property type="entry name" value="MetI-like"/>
    <property type="match status" value="1"/>
</dbReference>
<dbReference type="SUPFAM" id="SSF161098">
    <property type="entry name" value="MetI-like"/>
    <property type="match status" value="1"/>
</dbReference>
<sequence length="281" mass="31149">MKSKNSRKFVRLSLSYLVIGIMFAIIIYPVLWIIGSSFNPGDSLSSSKMIPDNATLNHYKELFDLENSDYLLWYFNSIKISLMTMILTVISVSFTAYAFSRYRFVGRKNGLMTFLILQMIPNFAALIAIYVLATRTGLIDTHLGLVLLYVGGQIPMNTWLMKGYLDSIPRDLDESAKMDGAGHLRIFFQIVMPLAKPIIAVVALFSFVAPFGDFILAKILISSSDKYTLAVGLYSMVGKQFGAEFTKFAAGSVLIAVPIAILFLFLQKYFVSGLTAGGTKG</sequence>
<evidence type="ECO:0000313" key="11">
    <source>
        <dbReference type="Proteomes" id="UP000239663"/>
    </source>
</evidence>
<dbReference type="AlphaFoldDB" id="A0A2S7N0C0"/>
<dbReference type="Proteomes" id="UP000239663">
    <property type="component" value="Unassembled WGS sequence"/>
</dbReference>
<comment type="caution">
    <text evidence="10">The sequence shown here is derived from an EMBL/GenBank/DDBJ whole genome shotgun (WGS) entry which is preliminary data.</text>
</comment>
<gene>
    <name evidence="10" type="ORF">CYL18_09280</name>
</gene>
<feature type="transmembrane region" description="Helical" evidence="8">
    <location>
        <begin position="80"/>
        <end position="99"/>
    </location>
</feature>
<dbReference type="PANTHER" id="PTHR32243:SF34">
    <property type="entry name" value="GALACTOOLIGOSACCHARIDES TRANSPORT SYSTEM PERMEASE PROTEIN GANQ"/>
    <property type="match status" value="1"/>
</dbReference>
<dbReference type="PANTHER" id="PTHR32243">
    <property type="entry name" value="MALTOSE TRANSPORT SYSTEM PERMEASE-RELATED"/>
    <property type="match status" value="1"/>
</dbReference>
<evidence type="ECO:0000256" key="8">
    <source>
        <dbReference type="RuleBase" id="RU363032"/>
    </source>
</evidence>
<feature type="domain" description="ABC transmembrane type-1" evidence="9">
    <location>
        <begin position="74"/>
        <end position="266"/>
    </location>
</feature>
<dbReference type="CDD" id="cd06261">
    <property type="entry name" value="TM_PBP2"/>
    <property type="match status" value="1"/>
</dbReference>
<keyword evidence="2 8" id="KW-0813">Transport</keyword>
<keyword evidence="7 8" id="KW-0472">Membrane</keyword>
<name>A0A2S7N0C0_9BACI</name>
<dbReference type="FunFam" id="1.10.3720.10:FF:000034">
    <property type="entry name" value="Sugar ABC transporter permease"/>
    <property type="match status" value="1"/>
</dbReference>
<keyword evidence="3" id="KW-1003">Cell membrane</keyword>
<evidence type="ECO:0000256" key="4">
    <source>
        <dbReference type="ARBA" id="ARBA00022597"/>
    </source>
</evidence>
<reference evidence="10 11" key="1">
    <citation type="submission" date="2017-12" db="EMBL/GenBank/DDBJ databases">
        <title>Taxonomic description and draft genome of Pradoshia cofamensis Gen. nov., sp. nov., a thermotolerant bacillale isolated from anterior gut of earthworm Eisenia fetida.</title>
        <authorList>
            <person name="Saha T."/>
            <person name="Chakraborty R."/>
        </authorList>
    </citation>
    <scope>NUCLEOTIDE SEQUENCE [LARGE SCALE GENOMIC DNA]</scope>
    <source>
        <strain evidence="10 11">EAG3</strain>
    </source>
</reference>
<dbReference type="GO" id="GO:0042956">
    <property type="term" value="P:maltodextrin transmembrane transport"/>
    <property type="evidence" value="ECO:0007669"/>
    <property type="project" value="TreeGrafter"/>
</dbReference>
<evidence type="ECO:0000313" key="10">
    <source>
        <dbReference type="EMBL" id="PQD95466.1"/>
    </source>
</evidence>
<dbReference type="Pfam" id="PF00528">
    <property type="entry name" value="BPD_transp_1"/>
    <property type="match status" value="1"/>
</dbReference>
<feature type="transmembrane region" description="Helical" evidence="8">
    <location>
        <begin position="12"/>
        <end position="34"/>
    </location>
</feature>
<feature type="transmembrane region" description="Helical" evidence="8">
    <location>
        <begin position="186"/>
        <end position="209"/>
    </location>
</feature>
<dbReference type="GO" id="GO:0005886">
    <property type="term" value="C:plasma membrane"/>
    <property type="evidence" value="ECO:0007669"/>
    <property type="project" value="UniProtKB-SubCell"/>
</dbReference>
<evidence type="ECO:0000259" key="9">
    <source>
        <dbReference type="PROSITE" id="PS50928"/>
    </source>
</evidence>
<organism evidence="10 11">
    <name type="scientific">Pradoshia eiseniae</name>
    <dbReference type="NCBI Taxonomy" id="2064768"/>
    <lineage>
        <taxon>Bacteria</taxon>
        <taxon>Bacillati</taxon>
        <taxon>Bacillota</taxon>
        <taxon>Bacilli</taxon>
        <taxon>Bacillales</taxon>
        <taxon>Bacillaceae</taxon>
        <taxon>Pradoshia</taxon>
    </lineage>
</organism>
<accession>A0A2S7N0C0</accession>
<evidence type="ECO:0000256" key="5">
    <source>
        <dbReference type="ARBA" id="ARBA00022692"/>
    </source>
</evidence>
<comment type="similarity">
    <text evidence="8">Belongs to the binding-protein-dependent transport system permease family.</text>
</comment>
<dbReference type="InterPro" id="IPR035906">
    <property type="entry name" value="MetI-like_sf"/>
</dbReference>
<feature type="transmembrane region" description="Helical" evidence="8">
    <location>
        <begin position="111"/>
        <end position="133"/>
    </location>
</feature>
<evidence type="ECO:0000256" key="1">
    <source>
        <dbReference type="ARBA" id="ARBA00004651"/>
    </source>
</evidence>
<dbReference type="OrthoDB" id="9794684at2"/>
<dbReference type="GO" id="GO:0015423">
    <property type="term" value="F:ABC-type maltose transporter activity"/>
    <property type="evidence" value="ECO:0007669"/>
    <property type="project" value="TreeGrafter"/>
</dbReference>
<dbReference type="InterPro" id="IPR050901">
    <property type="entry name" value="BP-dep_ABC_trans_perm"/>
</dbReference>
<keyword evidence="5 8" id="KW-0812">Transmembrane</keyword>
<evidence type="ECO:0000256" key="3">
    <source>
        <dbReference type="ARBA" id="ARBA00022475"/>
    </source>
</evidence>
<keyword evidence="4" id="KW-0762">Sugar transport</keyword>
<evidence type="ECO:0000256" key="2">
    <source>
        <dbReference type="ARBA" id="ARBA00022448"/>
    </source>
</evidence>
<keyword evidence="11" id="KW-1185">Reference proteome</keyword>
<dbReference type="RefSeq" id="WP_104849221.1">
    <property type="nucleotide sequence ID" value="NZ_PKOZ01000004.1"/>
</dbReference>